<comment type="caution">
    <text evidence="1">The sequence shown here is derived from an EMBL/GenBank/DDBJ whole genome shotgun (WGS) entry which is preliminary data.</text>
</comment>
<dbReference type="Proteomes" id="UP000789759">
    <property type="component" value="Unassembled WGS sequence"/>
</dbReference>
<dbReference type="EMBL" id="CAJVQA010002365">
    <property type="protein sequence ID" value="CAG8544819.1"/>
    <property type="molecule type" value="Genomic_DNA"/>
</dbReference>
<feature type="non-terminal residue" evidence="1">
    <location>
        <position position="1"/>
    </location>
</feature>
<organism evidence="1 2">
    <name type="scientific">Cetraspora pellucida</name>
    <dbReference type="NCBI Taxonomy" id="1433469"/>
    <lineage>
        <taxon>Eukaryota</taxon>
        <taxon>Fungi</taxon>
        <taxon>Fungi incertae sedis</taxon>
        <taxon>Mucoromycota</taxon>
        <taxon>Glomeromycotina</taxon>
        <taxon>Glomeromycetes</taxon>
        <taxon>Diversisporales</taxon>
        <taxon>Gigasporaceae</taxon>
        <taxon>Cetraspora</taxon>
    </lineage>
</organism>
<accession>A0A9N9AWL5</accession>
<dbReference type="AlphaFoldDB" id="A0A9N9AWL5"/>
<evidence type="ECO:0000313" key="1">
    <source>
        <dbReference type="EMBL" id="CAG8544819.1"/>
    </source>
</evidence>
<sequence length="95" mass="11156">TLKQKLKYEIINNTTQYIMTDLIWHKFDEYYLHINNTIKIATILDPCVKCSVYTFGDKTNNAIFLLYSKMIHYSTTTILNTPNQTELLPKSISFN</sequence>
<protein>
    <submittedName>
        <fullName evidence="1">23490_t:CDS:1</fullName>
    </submittedName>
</protein>
<evidence type="ECO:0000313" key="2">
    <source>
        <dbReference type="Proteomes" id="UP000789759"/>
    </source>
</evidence>
<reference evidence="1" key="1">
    <citation type="submission" date="2021-06" db="EMBL/GenBank/DDBJ databases">
        <authorList>
            <person name="Kallberg Y."/>
            <person name="Tangrot J."/>
            <person name="Rosling A."/>
        </authorList>
    </citation>
    <scope>NUCLEOTIDE SEQUENCE</scope>
    <source>
        <strain evidence="1">FL966</strain>
    </source>
</reference>
<name>A0A9N9AWL5_9GLOM</name>
<gene>
    <name evidence="1" type="ORF">CPELLU_LOCUS4467</name>
</gene>
<keyword evidence="2" id="KW-1185">Reference proteome</keyword>
<proteinExistence type="predicted"/>
<dbReference type="OrthoDB" id="2441435at2759"/>